<protein>
    <recommendedName>
        <fullName evidence="2">F-box domain-containing protein</fullName>
    </recommendedName>
</protein>
<proteinExistence type="predicted"/>
<name>A0A8H4KBA9_9HYPO</name>
<keyword evidence="4" id="KW-1185">Reference proteome</keyword>
<evidence type="ECO:0000313" key="4">
    <source>
        <dbReference type="Proteomes" id="UP000554235"/>
    </source>
</evidence>
<feature type="repeat" description="ANK" evidence="1">
    <location>
        <begin position="94"/>
        <end position="126"/>
    </location>
</feature>
<evidence type="ECO:0000259" key="2">
    <source>
        <dbReference type="PROSITE" id="PS50181"/>
    </source>
</evidence>
<accession>A0A8H4KBA9</accession>
<dbReference type="PROSITE" id="PS50088">
    <property type="entry name" value="ANK_REPEAT"/>
    <property type="match status" value="1"/>
</dbReference>
<reference evidence="3 4" key="1">
    <citation type="submission" date="2020-01" db="EMBL/GenBank/DDBJ databases">
        <title>Identification and distribution of gene clusters putatively required for synthesis of sphingolipid metabolism inhibitors in phylogenetically diverse species of the filamentous fungus Fusarium.</title>
        <authorList>
            <person name="Kim H.-S."/>
            <person name="Busman M."/>
            <person name="Brown D.W."/>
            <person name="Divon H."/>
            <person name="Uhlig S."/>
            <person name="Proctor R.H."/>
        </authorList>
    </citation>
    <scope>NUCLEOTIDE SEQUENCE [LARGE SCALE GENOMIC DNA]</scope>
    <source>
        <strain evidence="3 4">NRRL 20459</strain>
    </source>
</reference>
<gene>
    <name evidence="3" type="ORF">FALBO_16961</name>
</gene>
<dbReference type="PANTHER" id="PTHR46224">
    <property type="entry name" value="ANKYRIN REPEAT FAMILY PROTEIN"/>
    <property type="match status" value="1"/>
</dbReference>
<evidence type="ECO:0000256" key="1">
    <source>
        <dbReference type="PROSITE-ProRule" id="PRU00023"/>
    </source>
</evidence>
<dbReference type="SUPFAM" id="SSF48403">
    <property type="entry name" value="Ankyrin repeat"/>
    <property type="match status" value="1"/>
</dbReference>
<dbReference type="InterPro" id="IPR002110">
    <property type="entry name" value="Ankyrin_rpt"/>
</dbReference>
<dbReference type="PROSITE" id="PS50297">
    <property type="entry name" value="ANK_REP_REGION"/>
    <property type="match status" value="1"/>
</dbReference>
<organism evidence="3 4">
    <name type="scientific">Fusarium albosuccineum</name>
    <dbReference type="NCBI Taxonomy" id="1237068"/>
    <lineage>
        <taxon>Eukaryota</taxon>
        <taxon>Fungi</taxon>
        <taxon>Dikarya</taxon>
        <taxon>Ascomycota</taxon>
        <taxon>Pezizomycotina</taxon>
        <taxon>Sordariomycetes</taxon>
        <taxon>Hypocreomycetidae</taxon>
        <taxon>Hypocreales</taxon>
        <taxon>Nectriaceae</taxon>
        <taxon>Fusarium</taxon>
        <taxon>Fusarium decemcellulare species complex</taxon>
    </lineage>
</organism>
<dbReference type="OrthoDB" id="341259at2759"/>
<dbReference type="Pfam" id="PF12796">
    <property type="entry name" value="Ank_2"/>
    <property type="match status" value="1"/>
</dbReference>
<dbReference type="SMART" id="SM00248">
    <property type="entry name" value="ANK"/>
    <property type="match status" value="7"/>
</dbReference>
<dbReference type="EMBL" id="JAADYS010003436">
    <property type="protein sequence ID" value="KAF4447297.1"/>
    <property type="molecule type" value="Genomic_DNA"/>
</dbReference>
<dbReference type="PANTHER" id="PTHR46224:SF6">
    <property type="entry name" value="ANKYRIN REPEAT FAMILY PROTEIN"/>
    <property type="match status" value="1"/>
</dbReference>
<keyword evidence="1" id="KW-0040">ANK repeat</keyword>
<sequence length="456" mass="50659">MSFASLPTELYTTISEFCDRQQLASLARVNHSFHGLFNSLLYQGNIRCENSRASCVRWAARRGSLSTLKLALAYGADINSNGKAPDESWTSGRDYAAPLHLAIKNDFQDMVVWLLDHGARLDVEAYRLCFCSKRRPYVNPLSLWYPLHFAVCHSSEPILSLLLQRGAYYSAELRLGLYCAVEHGKLSAVDMFLQHPEMVPLYQDPNRVSALHYVVHCEDTPVACQLVHRLVDHGVPIDAICEGRTALLALVAKKRFKPAIALLERGADASLDVEPQFWAGMVDLCLDQDYTIKMEEAEQEGQASVAEELRQDRRKLLSLLIAGGVDVNRPTIGSQSTVRPLFSALRYGRDLECLKMMLDAGASIKDAARLHNQPNSEKLIAGDIPAYENLEMYKPLLCFLLEKGARVDSVGGEDSALGKCCGDDPPLRGNEVLEFLAEHATLMNVSVEFVEGLMGR</sequence>
<comment type="caution">
    <text evidence="3">The sequence shown here is derived from an EMBL/GenBank/DDBJ whole genome shotgun (WGS) entry which is preliminary data.</text>
</comment>
<dbReference type="Gene3D" id="1.25.40.20">
    <property type="entry name" value="Ankyrin repeat-containing domain"/>
    <property type="match status" value="3"/>
</dbReference>
<evidence type="ECO:0000313" key="3">
    <source>
        <dbReference type="EMBL" id="KAF4447297.1"/>
    </source>
</evidence>
<dbReference type="PROSITE" id="PS50181">
    <property type="entry name" value="FBOX"/>
    <property type="match status" value="1"/>
</dbReference>
<dbReference type="AlphaFoldDB" id="A0A8H4KBA9"/>
<dbReference type="InterPro" id="IPR036770">
    <property type="entry name" value="Ankyrin_rpt-contain_sf"/>
</dbReference>
<feature type="domain" description="F-box" evidence="2">
    <location>
        <begin position="1"/>
        <end position="45"/>
    </location>
</feature>
<dbReference type="InterPro" id="IPR001810">
    <property type="entry name" value="F-box_dom"/>
</dbReference>
<dbReference type="InterPro" id="IPR051616">
    <property type="entry name" value="Cul2-RING_E3_ligase_SR"/>
</dbReference>
<dbReference type="Proteomes" id="UP000554235">
    <property type="component" value="Unassembled WGS sequence"/>
</dbReference>